<name>A0A402BHG2_9CHLR</name>
<keyword evidence="8" id="KW-1185">Reference proteome</keyword>
<sequence length="295" mass="33368">MLTDSVVGTKRESSVSRTRIIWMRIGAGVIDFIILSCLQIWISSIFGIINPTSDEHLIDWDGFSFSLSGLATIQSFWLLLAAFLYFFLQEALVWTTPGKLLFGLHVVNIRGGQVPITAILLRNVLRFIDALPIFYIVGLISGLMSPAFQRLGDRVAHTTVFPIKSTEPSIYTQRRMLKRYALFCVLLLVFVGICLNYRYYYRPQSVVQSWVNINNSYTFHSTATVPPCGKVTQGAGDFVLNRHIKLLDIKTPEWHNDTVVYPIEYVDQIRCSATITLHWNGILNGWAVSAVKIDS</sequence>
<feature type="transmembrane region" description="Helical" evidence="5">
    <location>
        <begin position="180"/>
        <end position="200"/>
    </location>
</feature>
<comment type="subcellular location">
    <subcellularLocation>
        <location evidence="1">Membrane</location>
        <topology evidence="1">Multi-pass membrane protein</topology>
    </subcellularLocation>
</comment>
<feature type="domain" description="RDD" evidence="6">
    <location>
        <begin position="21"/>
        <end position="156"/>
    </location>
</feature>
<dbReference type="Proteomes" id="UP000287171">
    <property type="component" value="Unassembled WGS sequence"/>
</dbReference>
<keyword evidence="4 5" id="KW-0472">Membrane</keyword>
<keyword evidence="2 5" id="KW-0812">Transmembrane</keyword>
<dbReference type="RefSeq" id="WP_126630846.1">
    <property type="nucleotide sequence ID" value="NZ_BIFT01000002.1"/>
</dbReference>
<feature type="transmembrane region" description="Helical" evidence="5">
    <location>
        <begin position="62"/>
        <end position="88"/>
    </location>
</feature>
<evidence type="ECO:0000256" key="1">
    <source>
        <dbReference type="ARBA" id="ARBA00004141"/>
    </source>
</evidence>
<dbReference type="OrthoDB" id="9787732at2"/>
<feature type="transmembrane region" description="Helical" evidence="5">
    <location>
        <begin position="21"/>
        <end position="42"/>
    </location>
</feature>
<reference evidence="8" key="1">
    <citation type="submission" date="2018-12" db="EMBL/GenBank/DDBJ databases">
        <title>Tengunoibacter tsumagoiensis gen. nov., sp. nov., Dictyobacter kobayashii sp. nov., D. alpinus sp. nov., and D. joshuensis sp. nov. and description of Dictyobacteraceae fam. nov. within the order Ktedonobacterales isolated from Tengu-no-mugimeshi.</title>
        <authorList>
            <person name="Wang C.M."/>
            <person name="Zheng Y."/>
            <person name="Sakai Y."/>
            <person name="Toyoda A."/>
            <person name="Minakuchi Y."/>
            <person name="Abe K."/>
            <person name="Yokota A."/>
            <person name="Yabe S."/>
        </authorList>
    </citation>
    <scope>NUCLEOTIDE SEQUENCE [LARGE SCALE GENOMIC DNA]</scope>
    <source>
        <strain evidence="8">Uno16</strain>
    </source>
</reference>
<evidence type="ECO:0000256" key="4">
    <source>
        <dbReference type="ARBA" id="ARBA00023136"/>
    </source>
</evidence>
<evidence type="ECO:0000313" key="8">
    <source>
        <dbReference type="Proteomes" id="UP000287171"/>
    </source>
</evidence>
<keyword evidence="3 5" id="KW-1133">Transmembrane helix</keyword>
<evidence type="ECO:0000259" key="6">
    <source>
        <dbReference type="Pfam" id="PF06271"/>
    </source>
</evidence>
<feature type="transmembrane region" description="Helical" evidence="5">
    <location>
        <begin position="127"/>
        <end position="148"/>
    </location>
</feature>
<evidence type="ECO:0000256" key="5">
    <source>
        <dbReference type="SAM" id="Phobius"/>
    </source>
</evidence>
<dbReference type="AlphaFoldDB" id="A0A402BHG2"/>
<feature type="transmembrane region" description="Helical" evidence="5">
    <location>
        <begin position="100"/>
        <end position="121"/>
    </location>
</feature>
<dbReference type="Pfam" id="PF06271">
    <property type="entry name" value="RDD"/>
    <property type="match status" value="1"/>
</dbReference>
<proteinExistence type="predicted"/>
<dbReference type="GO" id="GO:0016020">
    <property type="term" value="C:membrane"/>
    <property type="evidence" value="ECO:0007669"/>
    <property type="project" value="UniProtKB-SubCell"/>
</dbReference>
<dbReference type="PANTHER" id="PTHR38480:SF1">
    <property type="entry name" value="SLR0254 PROTEIN"/>
    <property type="match status" value="1"/>
</dbReference>
<evidence type="ECO:0000256" key="2">
    <source>
        <dbReference type="ARBA" id="ARBA00022692"/>
    </source>
</evidence>
<protein>
    <recommendedName>
        <fullName evidence="6">RDD domain-containing protein</fullName>
    </recommendedName>
</protein>
<organism evidence="7 8">
    <name type="scientific">Dictyobacter alpinus</name>
    <dbReference type="NCBI Taxonomy" id="2014873"/>
    <lineage>
        <taxon>Bacteria</taxon>
        <taxon>Bacillati</taxon>
        <taxon>Chloroflexota</taxon>
        <taxon>Ktedonobacteria</taxon>
        <taxon>Ktedonobacterales</taxon>
        <taxon>Dictyobacteraceae</taxon>
        <taxon>Dictyobacter</taxon>
    </lineage>
</organism>
<dbReference type="InterPro" id="IPR010432">
    <property type="entry name" value="RDD"/>
</dbReference>
<gene>
    <name evidence="7" type="ORF">KDA_62890</name>
</gene>
<dbReference type="EMBL" id="BIFT01000002">
    <property type="protein sequence ID" value="GCE30805.1"/>
    <property type="molecule type" value="Genomic_DNA"/>
</dbReference>
<comment type="caution">
    <text evidence="7">The sequence shown here is derived from an EMBL/GenBank/DDBJ whole genome shotgun (WGS) entry which is preliminary data.</text>
</comment>
<dbReference type="PANTHER" id="PTHR38480">
    <property type="entry name" value="SLR0254 PROTEIN"/>
    <property type="match status" value="1"/>
</dbReference>
<accession>A0A402BHG2</accession>
<evidence type="ECO:0000256" key="3">
    <source>
        <dbReference type="ARBA" id="ARBA00022989"/>
    </source>
</evidence>
<evidence type="ECO:0000313" key="7">
    <source>
        <dbReference type="EMBL" id="GCE30805.1"/>
    </source>
</evidence>